<organism evidence="2 3">
    <name type="scientific">Cellulophaga baltica</name>
    <dbReference type="NCBI Taxonomy" id="76594"/>
    <lineage>
        <taxon>Bacteria</taxon>
        <taxon>Pseudomonadati</taxon>
        <taxon>Bacteroidota</taxon>
        <taxon>Flavobacteriia</taxon>
        <taxon>Flavobacteriales</taxon>
        <taxon>Flavobacteriaceae</taxon>
        <taxon>Cellulophaga</taxon>
    </lineage>
</organism>
<evidence type="ECO:0000313" key="2">
    <source>
        <dbReference type="EMBL" id="SDF09067.1"/>
    </source>
</evidence>
<dbReference type="eggNOG" id="ENOG5032DKZ">
    <property type="taxonomic scope" value="Bacteria"/>
</dbReference>
<dbReference type="Proteomes" id="UP000182114">
    <property type="component" value="Unassembled WGS sequence"/>
</dbReference>
<evidence type="ECO:0000313" key="3">
    <source>
        <dbReference type="Proteomes" id="UP000182114"/>
    </source>
</evidence>
<keyword evidence="3" id="KW-1185">Reference proteome</keyword>
<evidence type="ECO:0008006" key="4">
    <source>
        <dbReference type="Google" id="ProtNLM"/>
    </source>
</evidence>
<feature type="chain" id="PRO_5010270644" description="FG-GAP repeat-containing protein" evidence="1">
    <location>
        <begin position="19"/>
        <end position="243"/>
    </location>
</feature>
<gene>
    <name evidence="2" type="ORF">SAMN04487992_107108</name>
</gene>
<protein>
    <recommendedName>
        <fullName evidence="4">FG-GAP repeat-containing protein</fullName>
    </recommendedName>
</protein>
<keyword evidence="1" id="KW-0732">Signal</keyword>
<name>A0A1G7I8H3_9FLAO</name>
<dbReference type="InterPro" id="IPR058148">
    <property type="entry name" value="M949_RS01915-like_dom"/>
</dbReference>
<dbReference type="RefSeq" id="WP_074538649.1">
    <property type="nucleotide sequence ID" value="NZ_FNBD01000007.1"/>
</dbReference>
<reference evidence="3" key="1">
    <citation type="submission" date="2016-10" db="EMBL/GenBank/DDBJ databases">
        <authorList>
            <person name="Varghese N."/>
            <person name="Submissions S."/>
        </authorList>
    </citation>
    <scope>NUCLEOTIDE SEQUENCE [LARGE SCALE GENOMIC DNA]</scope>
    <source>
        <strain evidence="3">DSM 24729</strain>
    </source>
</reference>
<dbReference type="NCBIfam" id="NF046077">
    <property type="entry name" value="LPS_M949_RS01915"/>
    <property type="match status" value="1"/>
</dbReference>
<dbReference type="AlphaFoldDB" id="A0A1G7I8H3"/>
<accession>A0A1G7I8H3</accession>
<feature type="signal peptide" evidence="1">
    <location>
        <begin position="1"/>
        <end position="18"/>
    </location>
</feature>
<evidence type="ECO:0000256" key="1">
    <source>
        <dbReference type="SAM" id="SignalP"/>
    </source>
</evidence>
<sequence>MKKILPLLLCIVTTIISAQSEAHLEKFSTLEPDLWLGIWDSAHSNTKLKIDTLSYDDIPKAIDFRGTVVEALQWEDGIGDNLLIQTVTGHFNWKDYEDNGIDYMVQDKAELYAYLFTKNKEESSYQRKWKIYDYTECFGVDWYIGFLAKATTITDVDEDGISEISIPYISVCRGGMDPSSSKIIMYEDTEKYALRGATMIMCGSENAYGGDFTMSTTVQHNAIFKTFLAERWDSIKCEDSMQF</sequence>
<dbReference type="EMBL" id="FNBD01000007">
    <property type="protein sequence ID" value="SDF09067.1"/>
    <property type="molecule type" value="Genomic_DNA"/>
</dbReference>
<proteinExistence type="predicted"/>